<comment type="subcellular location">
    <subcellularLocation>
        <location evidence="2">Cell membrane</location>
        <topology evidence="2">Multi-pass membrane protein</topology>
    </subcellularLocation>
</comment>
<dbReference type="InterPro" id="IPR036097">
    <property type="entry name" value="HisK_dim/P_sf"/>
</dbReference>
<dbReference type="GO" id="GO:0005886">
    <property type="term" value="C:plasma membrane"/>
    <property type="evidence" value="ECO:0007669"/>
    <property type="project" value="UniProtKB-SubCell"/>
</dbReference>
<feature type="transmembrane region" description="Helical" evidence="10">
    <location>
        <begin position="145"/>
        <end position="164"/>
    </location>
</feature>
<dbReference type="InterPro" id="IPR004358">
    <property type="entry name" value="Sig_transdc_His_kin-like_C"/>
</dbReference>
<keyword evidence="5" id="KW-0597">Phosphoprotein</keyword>
<keyword evidence="9 12" id="KW-0067">ATP-binding</keyword>
<dbReference type="InterPro" id="IPR003594">
    <property type="entry name" value="HATPase_dom"/>
</dbReference>
<dbReference type="Gene3D" id="3.30.565.10">
    <property type="entry name" value="Histidine kinase-like ATPase, C-terminal domain"/>
    <property type="match status" value="1"/>
</dbReference>
<evidence type="ECO:0000256" key="2">
    <source>
        <dbReference type="ARBA" id="ARBA00004651"/>
    </source>
</evidence>
<dbReference type="PANTHER" id="PTHR44936:SF10">
    <property type="entry name" value="SENSOR PROTEIN RSTB"/>
    <property type="match status" value="1"/>
</dbReference>
<dbReference type="EMBL" id="JAJLJH010000007">
    <property type="protein sequence ID" value="MCK9688200.1"/>
    <property type="molecule type" value="Genomic_DNA"/>
</dbReference>
<keyword evidence="6" id="KW-0808">Transferase</keyword>
<dbReference type="PANTHER" id="PTHR44936">
    <property type="entry name" value="SENSOR PROTEIN CREC"/>
    <property type="match status" value="1"/>
</dbReference>
<accession>A0A9X1YMI9</accession>
<keyword evidence="10" id="KW-0812">Transmembrane</keyword>
<keyword evidence="8" id="KW-0418">Kinase</keyword>
<dbReference type="SMART" id="SM00388">
    <property type="entry name" value="HisKA"/>
    <property type="match status" value="1"/>
</dbReference>
<dbReference type="Proteomes" id="UP001139353">
    <property type="component" value="Unassembled WGS sequence"/>
</dbReference>
<keyword evidence="10" id="KW-0472">Membrane</keyword>
<dbReference type="CDD" id="cd00075">
    <property type="entry name" value="HATPase"/>
    <property type="match status" value="1"/>
</dbReference>
<dbReference type="Gene3D" id="1.10.287.130">
    <property type="match status" value="1"/>
</dbReference>
<keyword evidence="7" id="KW-0547">Nucleotide-binding</keyword>
<keyword evidence="4" id="KW-1003">Cell membrane</keyword>
<dbReference type="Pfam" id="PF02518">
    <property type="entry name" value="HATPase_c"/>
    <property type="match status" value="1"/>
</dbReference>
<protein>
    <recommendedName>
        <fullName evidence="3">histidine kinase</fullName>
        <ecNumber evidence="3">2.7.13.3</ecNumber>
    </recommendedName>
</protein>
<evidence type="ECO:0000256" key="9">
    <source>
        <dbReference type="ARBA" id="ARBA00022840"/>
    </source>
</evidence>
<dbReference type="InterPro" id="IPR005467">
    <property type="entry name" value="His_kinase_dom"/>
</dbReference>
<dbReference type="SUPFAM" id="SSF47384">
    <property type="entry name" value="Homodimeric domain of signal transducing histidine kinase"/>
    <property type="match status" value="1"/>
</dbReference>
<dbReference type="PRINTS" id="PR00344">
    <property type="entry name" value="BCTRLSENSOR"/>
</dbReference>
<dbReference type="AlphaFoldDB" id="A0A9X1YMI9"/>
<evidence type="ECO:0000256" key="8">
    <source>
        <dbReference type="ARBA" id="ARBA00022777"/>
    </source>
</evidence>
<evidence type="ECO:0000256" key="1">
    <source>
        <dbReference type="ARBA" id="ARBA00000085"/>
    </source>
</evidence>
<evidence type="ECO:0000256" key="3">
    <source>
        <dbReference type="ARBA" id="ARBA00012438"/>
    </source>
</evidence>
<dbReference type="InterPro" id="IPR003661">
    <property type="entry name" value="HisK_dim/P_dom"/>
</dbReference>
<dbReference type="InterPro" id="IPR050980">
    <property type="entry name" value="2C_sensor_his_kinase"/>
</dbReference>
<evidence type="ECO:0000256" key="5">
    <source>
        <dbReference type="ARBA" id="ARBA00022553"/>
    </source>
</evidence>
<dbReference type="SMART" id="SM00387">
    <property type="entry name" value="HATPase_c"/>
    <property type="match status" value="1"/>
</dbReference>
<keyword evidence="13" id="KW-1185">Reference proteome</keyword>
<proteinExistence type="predicted"/>
<evidence type="ECO:0000256" key="6">
    <source>
        <dbReference type="ARBA" id="ARBA00022679"/>
    </source>
</evidence>
<dbReference type="PROSITE" id="PS50109">
    <property type="entry name" value="HIS_KIN"/>
    <property type="match status" value="1"/>
</dbReference>
<comment type="caution">
    <text evidence="12">The sequence shown here is derived from an EMBL/GenBank/DDBJ whole genome shotgun (WGS) entry which is preliminary data.</text>
</comment>
<evidence type="ECO:0000256" key="4">
    <source>
        <dbReference type="ARBA" id="ARBA00022475"/>
    </source>
</evidence>
<dbReference type="InterPro" id="IPR036890">
    <property type="entry name" value="HATPase_C_sf"/>
</dbReference>
<evidence type="ECO:0000259" key="11">
    <source>
        <dbReference type="PROSITE" id="PS50109"/>
    </source>
</evidence>
<sequence>MAAPTLFRRLVVAQTIGSLALVLVFGAAFYAERNRTVARLTAERWAPALRAAAGFGGSVPATPTPLEVRVSETRPAGAVPSSRWAPRIVTLRATLREDGVPAGDVVFTHGVPHPVTWIEVAGPDGRTRWLGLQDDVVESYVFRRLFIALALGLAVVSAASWALARRLTRPLEALRRRIESHDAKAAPTISADGAPTLEIAAIETAWVALADRLARQESERALLLGGVSHDLRSPLSRIRMAAELLPDTAEVATRRAAIVRNVDVADRLIASFLDYVRATELPLAATVDIAAVARQLLETRGEPAATLALAAPARLDVPRTHELLLERLLANLVDNAMRHGQPPVLIRLAGDGRDVVVDVEDHGPGIAPEAQARMTQAFARGDASRATPGTGLGLAIVQQIVRRMGGTLSFERVEGAPCVRVRLPAR</sequence>
<dbReference type="RefSeq" id="WP_275684243.1">
    <property type="nucleotide sequence ID" value="NZ_JAJLJH010000007.1"/>
</dbReference>
<evidence type="ECO:0000313" key="12">
    <source>
        <dbReference type="EMBL" id="MCK9688200.1"/>
    </source>
</evidence>
<name>A0A9X1YMI9_9BURK</name>
<reference evidence="12" key="1">
    <citation type="submission" date="2021-11" db="EMBL/GenBank/DDBJ databases">
        <title>BS-T2-15 a new species belonging to the Comamonadaceae family isolated from the soil of a French oak forest.</title>
        <authorList>
            <person name="Mieszkin S."/>
            <person name="Alain K."/>
        </authorList>
    </citation>
    <scope>NUCLEOTIDE SEQUENCE</scope>
    <source>
        <strain evidence="12">BS-T2-15</strain>
    </source>
</reference>
<dbReference type="CDD" id="cd00082">
    <property type="entry name" value="HisKA"/>
    <property type="match status" value="1"/>
</dbReference>
<evidence type="ECO:0000313" key="13">
    <source>
        <dbReference type="Proteomes" id="UP001139353"/>
    </source>
</evidence>
<feature type="domain" description="Histidine kinase" evidence="11">
    <location>
        <begin position="226"/>
        <end position="426"/>
    </location>
</feature>
<dbReference type="EC" id="2.7.13.3" evidence="3"/>
<dbReference type="GO" id="GO:0000155">
    <property type="term" value="F:phosphorelay sensor kinase activity"/>
    <property type="evidence" value="ECO:0007669"/>
    <property type="project" value="InterPro"/>
</dbReference>
<feature type="transmembrane region" description="Helical" evidence="10">
    <location>
        <begin position="12"/>
        <end position="31"/>
    </location>
</feature>
<organism evidence="12 13">
    <name type="scientific">Scleromatobacter humisilvae</name>
    <dbReference type="NCBI Taxonomy" id="2897159"/>
    <lineage>
        <taxon>Bacteria</taxon>
        <taxon>Pseudomonadati</taxon>
        <taxon>Pseudomonadota</taxon>
        <taxon>Betaproteobacteria</taxon>
        <taxon>Burkholderiales</taxon>
        <taxon>Sphaerotilaceae</taxon>
        <taxon>Scleromatobacter</taxon>
    </lineage>
</organism>
<comment type="catalytic activity">
    <reaction evidence="1">
        <text>ATP + protein L-histidine = ADP + protein N-phospho-L-histidine.</text>
        <dbReference type="EC" id="2.7.13.3"/>
    </reaction>
</comment>
<keyword evidence="10" id="KW-1133">Transmembrane helix</keyword>
<dbReference type="Pfam" id="PF00512">
    <property type="entry name" value="HisKA"/>
    <property type="match status" value="1"/>
</dbReference>
<dbReference type="SUPFAM" id="SSF55874">
    <property type="entry name" value="ATPase domain of HSP90 chaperone/DNA topoisomerase II/histidine kinase"/>
    <property type="match status" value="1"/>
</dbReference>
<evidence type="ECO:0000256" key="10">
    <source>
        <dbReference type="SAM" id="Phobius"/>
    </source>
</evidence>
<dbReference type="GO" id="GO:0005524">
    <property type="term" value="F:ATP binding"/>
    <property type="evidence" value="ECO:0007669"/>
    <property type="project" value="UniProtKB-KW"/>
</dbReference>
<gene>
    <name evidence="12" type="ORF">LPC04_21040</name>
</gene>
<evidence type="ECO:0000256" key="7">
    <source>
        <dbReference type="ARBA" id="ARBA00022741"/>
    </source>
</evidence>